<dbReference type="Proteomes" id="UP000186246">
    <property type="component" value="Unassembled WGS sequence"/>
</dbReference>
<evidence type="ECO:0000313" key="1">
    <source>
        <dbReference type="EMBL" id="PQA97626.1"/>
    </source>
</evidence>
<evidence type="ECO:0000313" key="3">
    <source>
        <dbReference type="Proteomes" id="UP000186246"/>
    </source>
</evidence>
<reference evidence="2" key="2">
    <citation type="submission" date="2017-01" db="EMBL/GenBank/DDBJ databases">
        <authorList>
            <person name="Mah S.A."/>
            <person name="Swanson W.J."/>
            <person name="Moy G.W."/>
            <person name="Vacquier V.D."/>
        </authorList>
    </citation>
    <scope>NUCLEOTIDE SEQUENCE [LARGE SCALE GENOMIC DNA]</scope>
    <source>
        <strain evidence="2">DSM 21068</strain>
    </source>
</reference>
<dbReference type="Proteomes" id="UP000238314">
    <property type="component" value="Unassembled WGS sequence"/>
</dbReference>
<organism evidence="2 3">
    <name type="scientific">Chryseobacterium piscicola</name>
    <dbReference type="NCBI Taxonomy" id="551459"/>
    <lineage>
        <taxon>Bacteria</taxon>
        <taxon>Pseudomonadati</taxon>
        <taxon>Bacteroidota</taxon>
        <taxon>Flavobacteriia</taxon>
        <taxon>Flavobacteriales</taxon>
        <taxon>Weeksellaceae</taxon>
        <taxon>Chryseobacterium group</taxon>
        <taxon>Chryseobacterium</taxon>
    </lineage>
</organism>
<protein>
    <submittedName>
        <fullName evidence="2">Uncharacterized protein</fullName>
    </submittedName>
</protein>
<dbReference type="AlphaFoldDB" id="A0A1N7LH62"/>
<evidence type="ECO:0000313" key="4">
    <source>
        <dbReference type="Proteomes" id="UP000238314"/>
    </source>
</evidence>
<reference evidence="3" key="3">
    <citation type="submission" date="2017-01" db="EMBL/GenBank/DDBJ databases">
        <authorList>
            <person name="Varghese N."/>
            <person name="Submissions S."/>
        </authorList>
    </citation>
    <scope>NUCLEOTIDE SEQUENCE [LARGE SCALE GENOMIC DNA]</scope>
    <source>
        <strain evidence="3">DSM 21068</strain>
    </source>
</reference>
<name>A0A1N7LH62_9FLAO</name>
<accession>A0A1N7LH62</accession>
<dbReference type="EMBL" id="MUGO01000002">
    <property type="protein sequence ID" value="PQA97626.1"/>
    <property type="molecule type" value="Genomic_DNA"/>
</dbReference>
<reference evidence="1 4" key="1">
    <citation type="submission" date="2016-11" db="EMBL/GenBank/DDBJ databases">
        <title>Whole genomes of Flavobacteriaceae.</title>
        <authorList>
            <person name="Stine C."/>
            <person name="Li C."/>
            <person name="Tadesse D."/>
        </authorList>
    </citation>
    <scope>NUCLEOTIDE SEQUENCE [LARGE SCALE GENOMIC DNA]</scope>
    <source>
        <strain evidence="1 4">DSM 21068</strain>
    </source>
</reference>
<dbReference type="STRING" id="551459.SAMN05421796_102319"/>
<proteinExistence type="predicted"/>
<dbReference type="RefSeq" id="WP_076450675.1">
    <property type="nucleotide sequence ID" value="NZ_FTOJ01000002.1"/>
</dbReference>
<dbReference type="EMBL" id="FTOJ01000002">
    <property type="protein sequence ID" value="SIS73178.1"/>
    <property type="molecule type" value="Genomic_DNA"/>
</dbReference>
<sequence>MENFKIIRSFYDHRPRLLQITQTRIIYENSDVKNNRFTEIKRDEIIGLRYGIQFIKGFEFTIGRTYVIFIKKNDGKELKIDFKLFYGRKLQKKHQLFCEIIDTLWKHYFSDLKNSLLEKYKNGESFEIAKVTVFANKISFNKNEILISDLSLKRYHHYFVLYSKQKQNNNKMLYYLEDDDAVILLEILTEIIKKYDQS</sequence>
<gene>
    <name evidence="1" type="ORF">B0A70_02900</name>
    <name evidence="2" type="ORF">SAMN05421796_102319</name>
</gene>
<dbReference type="OrthoDB" id="757707at2"/>
<evidence type="ECO:0000313" key="2">
    <source>
        <dbReference type="EMBL" id="SIS73178.1"/>
    </source>
</evidence>
<keyword evidence="4" id="KW-1185">Reference proteome</keyword>